<evidence type="ECO:0000313" key="2">
    <source>
        <dbReference type="Proteomes" id="UP000294739"/>
    </source>
</evidence>
<dbReference type="EMBL" id="SMKZ01000001">
    <property type="protein sequence ID" value="TDE15776.1"/>
    <property type="molecule type" value="Genomic_DNA"/>
</dbReference>
<accession>A0A4R5DN80</accession>
<sequence length="60" mass="6715">MTIMLRRDTEYVLTWNAAAHTWEARPIRREGRRIVPLGPAAGEGRATAVVPDAARIGWDD</sequence>
<dbReference type="RefSeq" id="WP_131889813.1">
    <property type="nucleotide sequence ID" value="NZ_SMKZ01000001.1"/>
</dbReference>
<protein>
    <submittedName>
        <fullName evidence="1">Uncharacterized protein</fullName>
    </submittedName>
</protein>
<dbReference type="AlphaFoldDB" id="A0A4R5DN80"/>
<dbReference type="OrthoDB" id="5194027at2"/>
<evidence type="ECO:0000313" key="1">
    <source>
        <dbReference type="EMBL" id="TDE15776.1"/>
    </source>
</evidence>
<dbReference type="Proteomes" id="UP000294739">
    <property type="component" value="Unassembled WGS sequence"/>
</dbReference>
<proteinExistence type="predicted"/>
<reference evidence="1 2" key="1">
    <citation type="submission" date="2019-03" db="EMBL/GenBank/DDBJ databases">
        <title>Draft genome sequences of novel Actinobacteria.</title>
        <authorList>
            <person name="Sahin N."/>
            <person name="Ay H."/>
            <person name="Saygin H."/>
        </authorList>
    </citation>
    <scope>NUCLEOTIDE SEQUENCE [LARGE SCALE GENOMIC DNA]</scope>
    <source>
        <strain evidence="1 2">5K138</strain>
    </source>
</reference>
<dbReference type="InParanoid" id="A0A4R5DN80"/>
<name>A0A4R5DN80_9ACTN</name>
<comment type="caution">
    <text evidence="1">The sequence shown here is derived from an EMBL/GenBank/DDBJ whole genome shotgun (WGS) entry which is preliminary data.</text>
</comment>
<gene>
    <name evidence="1" type="ORF">E1269_00245</name>
</gene>
<keyword evidence="2" id="KW-1185">Reference proteome</keyword>
<organism evidence="1 2">
    <name type="scientific">Jiangella asiatica</name>
    <dbReference type="NCBI Taxonomy" id="2530372"/>
    <lineage>
        <taxon>Bacteria</taxon>
        <taxon>Bacillati</taxon>
        <taxon>Actinomycetota</taxon>
        <taxon>Actinomycetes</taxon>
        <taxon>Jiangellales</taxon>
        <taxon>Jiangellaceae</taxon>
        <taxon>Jiangella</taxon>
    </lineage>
</organism>